<dbReference type="RefSeq" id="WP_068225160.1">
    <property type="nucleotide sequence ID" value="NZ_LRPC01000032.1"/>
</dbReference>
<evidence type="ECO:0000256" key="4">
    <source>
        <dbReference type="PROSITE-ProRule" id="PRU00339"/>
    </source>
</evidence>
<evidence type="ECO:0000256" key="1">
    <source>
        <dbReference type="ARBA" id="ARBA00022603"/>
    </source>
</evidence>
<gene>
    <name evidence="7" type="ORF">AWW68_18420</name>
</gene>
<dbReference type="PANTHER" id="PTHR11006:SF60">
    <property type="entry name" value="PROTEIN ARGININE N-METHYLTRANSFERASE 9"/>
    <property type="match status" value="1"/>
</dbReference>
<dbReference type="InterPro" id="IPR025799">
    <property type="entry name" value="Arg_MeTrfase"/>
</dbReference>
<feature type="domain" description="Tetratricopeptide repeat protein 21A/21B fifth ARM repeats" evidence="6">
    <location>
        <begin position="145"/>
        <end position="207"/>
    </location>
</feature>
<evidence type="ECO:0000313" key="8">
    <source>
        <dbReference type="Proteomes" id="UP000075606"/>
    </source>
</evidence>
<dbReference type="Pfam" id="PF13424">
    <property type="entry name" value="TPR_12"/>
    <property type="match status" value="1"/>
</dbReference>
<reference evidence="7 8" key="1">
    <citation type="submission" date="2016-01" db="EMBL/GenBank/DDBJ databases">
        <title>Genome sequencing of Roseivirga spongicola UST030701-084.</title>
        <authorList>
            <person name="Selvaratnam C."/>
            <person name="Thevarajoo S."/>
            <person name="Goh K.M."/>
            <person name="Ee R."/>
            <person name="Chan K.-G."/>
            <person name="Chong C.S."/>
        </authorList>
    </citation>
    <scope>NUCLEOTIDE SEQUENCE [LARGE SCALE GENOMIC DNA]</scope>
    <source>
        <strain evidence="7 8">UST030701-084</strain>
    </source>
</reference>
<dbReference type="EMBL" id="LRPC01000032">
    <property type="protein sequence ID" value="KYG71520.1"/>
    <property type="molecule type" value="Genomic_DNA"/>
</dbReference>
<dbReference type="Pfam" id="PF13181">
    <property type="entry name" value="TPR_8"/>
    <property type="match status" value="2"/>
</dbReference>
<dbReference type="InterPro" id="IPR056835">
    <property type="entry name" value="ARM_TT21_5th"/>
</dbReference>
<dbReference type="Pfam" id="PF00515">
    <property type="entry name" value="TPR_1"/>
    <property type="match status" value="1"/>
</dbReference>
<dbReference type="InterPro" id="IPR019734">
    <property type="entry name" value="TPR_rpt"/>
</dbReference>
<dbReference type="SUPFAM" id="SSF53335">
    <property type="entry name" value="S-adenosyl-L-methionine-dependent methyltransferases"/>
    <property type="match status" value="1"/>
</dbReference>
<name>A0A150WYF2_9BACT</name>
<evidence type="ECO:0000256" key="3">
    <source>
        <dbReference type="ARBA" id="ARBA00022691"/>
    </source>
</evidence>
<evidence type="ECO:0000259" key="6">
    <source>
        <dbReference type="Pfam" id="PF25064"/>
    </source>
</evidence>
<dbReference type="InterPro" id="IPR029063">
    <property type="entry name" value="SAM-dependent_MTases_sf"/>
</dbReference>
<dbReference type="Pfam" id="PF06325">
    <property type="entry name" value="PrmA"/>
    <property type="match status" value="1"/>
</dbReference>
<keyword evidence="8" id="KW-1185">Reference proteome</keyword>
<feature type="repeat" description="TPR" evidence="4">
    <location>
        <begin position="244"/>
        <end position="277"/>
    </location>
</feature>
<sequence>MDTTHKESLVEKAKAYQQKGDLANAEIFFSEALSNDPNSVETLSNLGMLYLMKGNAQQAIDSWQKALSLDPENLESLSNLGFICTQIQDFQNALIYLEKASKVAPERDDIGLQIAQIKTHFGQYDEAKGILKPFLDSEPLSQNSYLMMAQLELLTNNSAGAKSNLEQLLKKDPNLVEAMINLASILETEGKAEDAHNYLTQAAQKAPFHFQANLELGRFLGQNGQAEEGLTYLKKAVQIQPGDWGIHVHLGNTYQEIGDFDNTIKSYKKALSINPDDLGTRQNLSRVMSRFVPPWHLRMLADHERNDAFEQAIEKAIKAESVALDIGTGSGLLAMMAAKHGAQKVYACEQSKYIAEAAKENIGKNGYAEKIQLFQAKSTQLTAENLNPKPNIIVAEIFDSGLLGEHAVPSFRHALESLCEEGTKVIPKAAEVKGKLLHAPKSSSVNPITKISGFDLSGFDQFRVPEEYITQNLSEITHEFCSDEFKILDVDFEKLWPAMAPNQCRRFDISVEVTDNKPIHGIAFWFTLFMDDSIMLSSAPGRKDNHWGQAVSFFNQPIIGSSGQKLKVTVNYTDTKIWFEDPQLV</sequence>
<dbReference type="SMART" id="SM00028">
    <property type="entry name" value="TPR"/>
    <property type="match status" value="7"/>
</dbReference>
<feature type="repeat" description="TPR" evidence="4">
    <location>
        <begin position="40"/>
        <end position="73"/>
    </location>
</feature>
<keyword evidence="3" id="KW-0949">S-adenosyl-L-methionine</keyword>
<dbReference type="PANTHER" id="PTHR11006">
    <property type="entry name" value="PROTEIN ARGININE N-METHYLTRANSFERASE"/>
    <property type="match status" value="1"/>
</dbReference>
<dbReference type="Gene3D" id="3.40.50.150">
    <property type="entry name" value="Vaccinia Virus protein VP39"/>
    <property type="match status" value="1"/>
</dbReference>
<dbReference type="SUPFAM" id="SSF48452">
    <property type="entry name" value="TPR-like"/>
    <property type="match status" value="1"/>
</dbReference>
<dbReference type="Pfam" id="PF22528">
    <property type="entry name" value="PRMT_C"/>
    <property type="match status" value="1"/>
</dbReference>
<feature type="repeat" description="TPR" evidence="4">
    <location>
        <begin position="74"/>
        <end position="107"/>
    </location>
</feature>
<dbReference type="Pfam" id="PF25064">
    <property type="entry name" value="ARM_TT21_5th"/>
    <property type="match status" value="1"/>
</dbReference>
<evidence type="ECO:0000313" key="7">
    <source>
        <dbReference type="EMBL" id="KYG71520.1"/>
    </source>
</evidence>
<dbReference type="Proteomes" id="UP000075606">
    <property type="component" value="Unassembled WGS sequence"/>
</dbReference>
<proteinExistence type="predicted"/>
<dbReference type="InterPro" id="IPR055135">
    <property type="entry name" value="PRMT_dom"/>
</dbReference>
<dbReference type="Gene3D" id="1.25.40.10">
    <property type="entry name" value="Tetratricopeptide repeat domain"/>
    <property type="match status" value="2"/>
</dbReference>
<dbReference type="GO" id="GO:0032259">
    <property type="term" value="P:methylation"/>
    <property type="evidence" value="ECO:0007669"/>
    <property type="project" value="UniProtKB-KW"/>
</dbReference>
<keyword evidence="4" id="KW-0802">TPR repeat</keyword>
<dbReference type="InterPro" id="IPR011990">
    <property type="entry name" value="TPR-like_helical_dom_sf"/>
</dbReference>
<dbReference type="GO" id="GO:0016274">
    <property type="term" value="F:protein-arginine N-methyltransferase activity"/>
    <property type="evidence" value="ECO:0007669"/>
    <property type="project" value="InterPro"/>
</dbReference>
<feature type="repeat" description="TPR" evidence="4">
    <location>
        <begin position="210"/>
        <end position="243"/>
    </location>
</feature>
<evidence type="ECO:0000256" key="2">
    <source>
        <dbReference type="ARBA" id="ARBA00022679"/>
    </source>
</evidence>
<dbReference type="PROSITE" id="PS51678">
    <property type="entry name" value="SAM_MT_PRMT"/>
    <property type="match status" value="1"/>
</dbReference>
<dbReference type="AlphaFoldDB" id="A0A150WYF2"/>
<dbReference type="CDD" id="cd02440">
    <property type="entry name" value="AdoMet_MTases"/>
    <property type="match status" value="1"/>
</dbReference>
<keyword evidence="1" id="KW-0489">Methyltransferase</keyword>
<dbReference type="PROSITE" id="PS50293">
    <property type="entry name" value="TPR_REGION"/>
    <property type="match status" value="2"/>
</dbReference>
<dbReference type="STRING" id="333140.AWW68_18420"/>
<dbReference type="OrthoDB" id="1525165at2"/>
<accession>A0A150WYF2</accession>
<dbReference type="Gene3D" id="2.70.160.11">
    <property type="entry name" value="Hnrnp arginine n-methyltransferase1"/>
    <property type="match status" value="1"/>
</dbReference>
<comment type="caution">
    <text evidence="7">The sequence shown here is derived from an EMBL/GenBank/DDBJ whole genome shotgun (WGS) entry which is preliminary data.</text>
</comment>
<dbReference type="GO" id="GO:0042054">
    <property type="term" value="F:histone methyltransferase activity"/>
    <property type="evidence" value="ECO:0007669"/>
    <property type="project" value="TreeGrafter"/>
</dbReference>
<feature type="repeat" description="TPR" evidence="4">
    <location>
        <begin position="6"/>
        <end position="39"/>
    </location>
</feature>
<protein>
    <submittedName>
        <fullName evidence="7">Uncharacterized protein</fullName>
    </submittedName>
</protein>
<keyword evidence="2" id="KW-0808">Transferase</keyword>
<dbReference type="PROSITE" id="PS50005">
    <property type="entry name" value="TPR"/>
    <property type="match status" value="5"/>
</dbReference>
<feature type="domain" description="Protein arginine N-methyltransferase" evidence="5">
    <location>
        <begin position="453"/>
        <end position="578"/>
    </location>
</feature>
<evidence type="ECO:0000259" key="5">
    <source>
        <dbReference type="Pfam" id="PF22528"/>
    </source>
</evidence>
<organism evidence="7 8">
    <name type="scientific">Roseivirga spongicola</name>
    <dbReference type="NCBI Taxonomy" id="333140"/>
    <lineage>
        <taxon>Bacteria</taxon>
        <taxon>Pseudomonadati</taxon>
        <taxon>Bacteroidota</taxon>
        <taxon>Cytophagia</taxon>
        <taxon>Cytophagales</taxon>
        <taxon>Roseivirgaceae</taxon>
        <taxon>Roseivirga</taxon>
    </lineage>
</organism>